<dbReference type="Proteomes" id="UP000798662">
    <property type="component" value="Chromosome 1"/>
</dbReference>
<evidence type="ECO:0000313" key="2">
    <source>
        <dbReference type="Proteomes" id="UP000798662"/>
    </source>
</evidence>
<dbReference type="EMBL" id="CM020618">
    <property type="protein sequence ID" value="KAK1860098.1"/>
    <property type="molecule type" value="Genomic_DNA"/>
</dbReference>
<gene>
    <name evidence="1" type="ORF">I4F81_002688</name>
</gene>
<name>A0ACC3BR63_PYRYE</name>
<comment type="caution">
    <text evidence="1">The sequence shown here is derived from an EMBL/GenBank/DDBJ whole genome shotgun (WGS) entry which is preliminary data.</text>
</comment>
<protein>
    <submittedName>
        <fullName evidence="1">Uncharacterized protein</fullName>
    </submittedName>
</protein>
<proteinExistence type="predicted"/>
<organism evidence="1 2">
    <name type="scientific">Pyropia yezoensis</name>
    <name type="common">Susabi-nori</name>
    <name type="synonym">Porphyra yezoensis</name>
    <dbReference type="NCBI Taxonomy" id="2788"/>
    <lineage>
        <taxon>Eukaryota</taxon>
        <taxon>Rhodophyta</taxon>
        <taxon>Bangiophyceae</taxon>
        <taxon>Bangiales</taxon>
        <taxon>Bangiaceae</taxon>
        <taxon>Pyropia</taxon>
    </lineage>
</organism>
<evidence type="ECO:0000313" key="1">
    <source>
        <dbReference type="EMBL" id="KAK1860098.1"/>
    </source>
</evidence>
<reference evidence="1" key="1">
    <citation type="submission" date="2019-11" db="EMBL/GenBank/DDBJ databases">
        <title>Nori genome reveals adaptations in red seaweeds to the harsh intertidal environment.</title>
        <authorList>
            <person name="Wang D."/>
            <person name="Mao Y."/>
        </authorList>
    </citation>
    <scope>NUCLEOTIDE SEQUENCE</scope>
    <source>
        <tissue evidence="1">Gametophyte</tissue>
    </source>
</reference>
<sequence>MVAAVVPSSAAAALSLLEEPESELQSHALRSLDVMADVFWPEISTAVPKIQEMSEDSAFFAKTLRARCIDDYIARMVAEETAAAETSASAVGNGIADEAVLPPKQLQAEMKAVFERVVEECISSGRVREAIGMSLDARHLDCVEAAITRGCKEQQERADALGYCFSCAQVRVVRRWRVA</sequence>
<accession>A0ACC3BR63</accession>
<keyword evidence="2" id="KW-1185">Reference proteome</keyword>